<proteinExistence type="predicted"/>
<dbReference type="InterPro" id="IPR036291">
    <property type="entry name" value="NAD(P)-bd_dom_sf"/>
</dbReference>
<dbReference type="EMBL" id="MU006094">
    <property type="protein sequence ID" value="KAF2839975.1"/>
    <property type="molecule type" value="Genomic_DNA"/>
</dbReference>
<dbReference type="OrthoDB" id="9984533at2759"/>
<reference evidence="4" key="1">
    <citation type="journal article" date="2020" name="Stud. Mycol.">
        <title>101 Dothideomycetes genomes: a test case for predicting lifestyles and emergence of pathogens.</title>
        <authorList>
            <person name="Haridas S."/>
            <person name="Albert R."/>
            <person name="Binder M."/>
            <person name="Bloem J."/>
            <person name="Labutti K."/>
            <person name="Salamov A."/>
            <person name="Andreopoulos B."/>
            <person name="Baker S."/>
            <person name="Barry K."/>
            <person name="Bills G."/>
            <person name="Bluhm B."/>
            <person name="Cannon C."/>
            <person name="Castanera R."/>
            <person name="Culley D."/>
            <person name="Daum C."/>
            <person name="Ezra D."/>
            <person name="Gonzalez J."/>
            <person name="Henrissat B."/>
            <person name="Kuo A."/>
            <person name="Liang C."/>
            <person name="Lipzen A."/>
            <person name="Lutzoni F."/>
            <person name="Magnuson J."/>
            <person name="Mondo S."/>
            <person name="Nolan M."/>
            <person name="Ohm R."/>
            <person name="Pangilinan J."/>
            <person name="Park H.-J."/>
            <person name="Ramirez L."/>
            <person name="Alfaro M."/>
            <person name="Sun H."/>
            <person name="Tritt A."/>
            <person name="Yoshinaga Y."/>
            <person name="Zwiers L.-H."/>
            <person name="Turgeon B."/>
            <person name="Goodwin S."/>
            <person name="Spatafora J."/>
            <person name="Crous P."/>
            <person name="Grigoriev I."/>
        </authorList>
    </citation>
    <scope>NUCLEOTIDE SEQUENCE</scope>
    <source>
        <strain evidence="4">CBS 101060</strain>
    </source>
</reference>
<dbReference type="AlphaFoldDB" id="A0A9P4SDW6"/>
<dbReference type="InterPro" id="IPR045312">
    <property type="entry name" value="PCBER-like"/>
</dbReference>
<comment type="caution">
    <text evidence="4">The sequence shown here is derived from an EMBL/GenBank/DDBJ whole genome shotgun (WGS) entry which is preliminary data.</text>
</comment>
<keyword evidence="2" id="KW-0560">Oxidoreductase</keyword>
<sequence length="300" mass="32366">MAEIKNVLLIGASGNIGSHILTGLLSSPFTVTVLTRPDSTSDFPEAVKVVRSDYTLEALTPLFKGQDAVVSAVGHVGFESQFTFIDAAVAAGVKRFIPSEFGSDTTNKGLQQLLAPANGATAKLEAVEYLKSKEKDGLSWTSVISGPFLDLCLNFGFFEIFPSTRKATLWNGGRQRFIVTSRPTIGIAVARILQQPELTKNIYVFIKSFTTSQQELISVAEKVSGEKYVIEEVNGEAKIKEAEASLTEGAGFAAAYPLIKAGFLVKSYGDYEAEGRELWNEKLGLPNEDLEESVAQALGI</sequence>
<protein>
    <submittedName>
        <fullName evidence="4">Isoflavone reductase family protein</fullName>
    </submittedName>
</protein>
<dbReference type="Pfam" id="PF05368">
    <property type="entry name" value="NmrA"/>
    <property type="match status" value="1"/>
</dbReference>
<accession>A0A9P4SDW6</accession>
<evidence type="ECO:0000313" key="4">
    <source>
        <dbReference type="EMBL" id="KAF2839975.1"/>
    </source>
</evidence>
<organism evidence="4 5">
    <name type="scientific">Patellaria atrata CBS 101060</name>
    <dbReference type="NCBI Taxonomy" id="1346257"/>
    <lineage>
        <taxon>Eukaryota</taxon>
        <taxon>Fungi</taxon>
        <taxon>Dikarya</taxon>
        <taxon>Ascomycota</taxon>
        <taxon>Pezizomycotina</taxon>
        <taxon>Dothideomycetes</taxon>
        <taxon>Dothideomycetes incertae sedis</taxon>
        <taxon>Patellariales</taxon>
        <taxon>Patellariaceae</taxon>
        <taxon>Patellaria</taxon>
    </lineage>
</organism>
<evidence type="ECO:0000256" key="1">
    <source>
        <dbReference type="ARBA" id="ARBA00022857"/>
    </source>
</evidence>
<name>A0A9P4SDW6_9PEZI</name>
<dbReference type="PANTHER" id="PTHR47706">
    <property type="entry name" value="NMRA-LIKE FAMILY PROTEIN"/>
    <property type="match status" value="1"/>
</dbReference>
<dbReference type="Proteomes" id="UP000799429">
    <property type="component" value="Unassembled WGS sequence"/>
</dbReference>
<dbReference type="CDD" id="cd05259">
    <property type="entry name" value="PCBER_SDR_a"/>
    <property type="match status" value="1"/>
</dbReference>
<dbReference type="InterPro" id="IPR051609">
    <property type="entry name" value="NmrA/Isoflavone_reductase-like"/>
</dbReference>
<feature type="domain" description="NmrA-like" evidence="3">
    <location>
        <begin position="5"/>
        <end position="238"/>
    </location>
</feature>
<gene>
    <name evidence="4" type="ORF">M501DRAFT_1003469</name>
</gene>
<evidence type="ECO:0000256" key="2">
    <source>
        <dbReference type="ARBA" id="ARBA00023002"/>
    </source>
</evidence>
<dbReference type="Gene3D" id="3.90.25.10">
    <property type="entry name" value="UDP-galactose 4-epimerase, domain 1"/>
    <property type="match status" value="1"/>
</dbReference>
<keyword evidence="1" id="KW-0521">NADP</keyword>
<dbReference type="InterPro" id="IPR008030">
    <property type="entry name" value="NmrA-like"/>
</dbReference>
<dbReference type="Gene3D" id="3.40.50.720">
    <property type="entry name" value="NAD(P)-binding Rossmann-like Domain"/>
    <property type="match status" value="1"/>
</dbReference>
<dbReference type="SUPFAM" id="SSF51735">
    <property type="entry name" value="NAD(P)-binding Rossmann-fold domains"/>
    <property type="match status" value="1"/>
</dbReference>
<evidence type="ECO:0000313" key="5">
    <source>
        <dbReference type="Proteomes" id="UP000799429"/>
    </source>
</evidence>
<dbReference type="GO" id="GO:0016491">
    <property type="term" value="F:oxidoreductase activity"/>
    <property type="evidence" value="ECO:0007669"/>
    <property type="project" value="UniProtKB-KW"/>
</dbReference>
<keyword evidence="5" id="KW-1185">Reference proteome</keyword>
<evidence type="ECO:0000259" key="3">
    <source>
        <dbReference type="Pfam" id="PF05368"/>
    </source>
</evidence>
<dbReference type="PANTHER" id="PTHR47706:SF9">
    <property type="entry name" value="NMRA-LIKE DOMAIN-CONTAINING PROTEIN-RELATED"/>
    <property type="match status" value="1"/>
</dbReference>